<dbReference type="SUPFAM" id="SSF48592">
    <property type="entry name" value="GroEL equatorial domain-like"/>
    <property type="match status" value="1"/>
</dbReference>
<dbReference type="InterPro" id="IPR002423">
    <property type="entry name" value="Cpn60/GroEL/TCP-1"/>
</dbReference>
<evidence type="ECO:0000256" key="1">
    <source>
        <dbReference type="SAM" id="SignalP"/>
    </source>
</evidence>
<dbReference type="GO" id="GO:0005524">
    <property type="term" value="F:ATP binding"/>
    <property type="evidence" value="ECO:0007669"/>
    <property type="project" value="InterPro"/>
</dbReference>
<dbReference type="AlphaFoldDB" id="A0AA39W8K2"/>
<protein>
    <submittedName>
        <fullName evidence="2">Uncharacterized protein</fullName>
    </submittedName>
</protein>
<accession>A0AA39W8K2</accession>
<name>A0AA39W8K2_ACESA</name>
<evidence type="ECO:0000313" key="3">
    <source>
        <dbReference type="Proteomes" id="UP001168877"/>
    </source>
</evidence>
<reference evidence="2" key="2">
    <citation type="submission" date="2023-06" db="EMBL/GenBank/DDBJ databases">
        <authorList>
            <person name="Swenson N.G."/>
            <person name="Wegrzyn J.L."/>
            <person name="Mcevoy S.L."/>
        </authorList>
    </citation>
    <scope>NUCLEOTIDE SEQUENCE</scope>
    <source>
        <strain evidence="2">NS2018</strain>
        <tissue evidence="2">Leaf</tissue>
    </source>
</reference>
<dbReference type="Proteomes" id="UP001168877">
    <property type="component" value="Unassembled WGS sequence"/>
</dbReference>
<dbReference type="Pfam" id="PF00118">
    <property type="entry name" value="Cpn60_TCP1"/>
    <property type="match status" value="1"/>
</dbReference>
<dbReference type="EMBL" id="JAUESC010000001">
    <property type="protein sequence ID" value="KAK0607662.1"/>
    <property type="molecule type" value="Genomic_DNA"/>
</dbReference>
<comment type="caution">
    <text evidence="2">The sequence shown here is derived from an EMBL/GenBank/DDBJ whole genome shotgun (WGS) entry which is preliminary data.</text>
</comment>
<dbReference type="InterPro" id="IPR027413">
    <property type="entry name" value="GROEL-like_equatorial_sf"/>
</dbReference>
<keyword evidence="1" id="KW-0732">Signal</keyword>
<proteinExistence type="predicted"/>
<organism evidence="2 3">
    <name type="scientific">Acer saccharum</name>
    <name type="common">Sugar maple</name>
    <dbReference type="NCBI Taxonomy" id="4024"/>
    <lineage>
        <taxon>Eukaryota</taxon>
        <taxon>Viridiplantae</taxon>
        <taxon>Streptophyta</taxon>
        <taxon>Embryophyta</taxon>
        <taxon>Tracheophyta</taxon>
        <taxon>Spermatophyta</taxon>
        <taxon>Magnoliopsida</taxon>
        <taxon>eudicotyledons</taxon>
        <taxon>Gunneridae</taxon>
        <taxon>Pentapetalae</taxon>
        <taxon>rosids</taxon>
        <taxon>malvids</taxon>
        <taxon>Sapindales</taxon>
        <taxon>Sapindaceae</taxon>
        <taxon>Hippocastanoideae</taxon>
        <taxon>Acereae</taxon>
        <taxon>Acer</taxon>
    </lineage>
</organism>
<keyword evidence="3" id="KW-1185">Reference proteome</keyword>
<gene>
    <name evidence="2" type="ORF">LWI29_018251</name>
</gene>
<evidence type="ECO:0000313" key="2">
    <source>
        <dbReference type="EMBL" id="KAK0607662.1"/>
    </source>
</evidence>
<reference evidence="2" key="1">
    <citation type="journal article" date="2022" name="Plant J.">
        <title>Strategies of tolerance reflected in two North American maple genomes.</title>
        <authorList>
            <person name="McEvoy S.L."/>
            <person name="Sezen U.U."/>
            <person name="Trouern-Trend A."/>
            <person name="McMahon S.M."/>
            <person name="Schaberg P.G."/>
            <person name="Yang J."/>
            <person name="Wegrzyn J.L."/>
            <person name="Swenson N.G."/>
        </authorList>
    </citation>
    <scope>NUCLEOTIDE SEQUENCE</scope>
    <source>
        <strain evidence="2">NS2018</strain>
    </source>
</reference>
<sequence>MLTSLLLLCRSTLVDIATVPVVHRRILVLLSERQPYCIQAEKVNAAHKRDLIEDINYFVEALIAIPTTIAENAGLDSAELVAQLRAEHQKEGCIAGIDVITRSVSTEVRSILMLSFEGMLYQH</sequence>
<feature type="chain" id="PRO_5041341746" evidence="1">
    <location>
        <begin position="17"/>
        <end position="123"/>
    </location>
</feature>
<dbReference type="Gene3D" id="1.10.560.10">
    <property type="entry name" value="GroEL-like equatorial domain"/>
    <property type="match status" value="1"/>
</dbReference>
<feature type="signal peptide" evidence="1">
    <location>
        <begin position="1"/>
        <end position="16"/>
    </location>
</feature>